<reference evidence="1" key="1">
    <citation type="submission" date="2015-07" db="EMBL/GenBank/DDBJ databases">
        <title>MeaNS - Measles Nucleotide Surveillance Program.</title>
        <authorList>
            <person name="Tran T."/>
            <person name="Druce J."/>
        </authorList>
    </citation>
    <scope>NUCLEOTIDE SEQUENCE</scope>
    <source>
        <strain evidence="1">UCB-OBI-ISO-001</strain>
        <tissue evidence="1">Gonad</tissue>
    </source>
</reference>
<dbReference type="STRING" id="37653.A0A0L8HZJ0"/>
<sequence length="187" mass="21756">GSSFKDITIVRKVLQHVVETVNYIKSRPLKSRLFERLSKEMDSQHFRLLLHTESKIKFYMFPSMRINGIKEMFSIVGNHLTTLKEKNSLLFSILLLNTEKYNWIRNPFINNLSNNGLLLREKEELATISRDCGFKIKHLEIPINTFWISIQKEFSEVAKNALSVLLQFSTCLCILGFSALNNTKTKK</sequence>
<evidence type="ECO:0000313" key="1">
    <source>
        <dbReference type="EMBL" id="KOF94609.1"/>
    </source>
</evidence>
<dbReference type="PANTHER" id="PTHR45913:SF19">
    <property type="entry name" value="LOW QUALITY PROTEIN: ZINC FINGER BED DOMAIN-CONTAINING PROTEIN 5-LIKE"/>
    <property type="match status" value="1"/>
</dbReference>
<name>A0A0L8HZJ0_OCTBM</name>
<dbReference type="PANTHER" id="PTHR45913">
    <property type="entry name" value="EPM2A-INTERACTING PROTEIN 1"/>
    <property type="match status" value="1"/>
</dbReference>
<dbReference type="EMBL" id="KQ416927">
    <property type="protein sequence ID" value="KOF94609.1"/>
    <property type="molecule type" value="Genomic_DNA"/>
</dbReference>
<organism evidence="1">
    <name type="scientific">Octopus bimaculoides</name>
    <name type="common">California two-spotted octopus</name>
    <dbReference type="NCBI Taxonomy" id="37653"/>
    <lineage>
        <taxon>Eukaryota</taxon>
        <taxon>Metazoa</taxon>
        <taxon>Spiralia</taxon>
        <taxon>Lophotrochozoa</taxon>
        <taxon>Mollusca</taxon>
        <taxon>Cephalopoda</taxon>
        <taxon>Coleoidea</taxon>
        <taxon>Octopodiformes</taxon>
        <taxon>Octopoda</taxon>
        <taxon>Incirrata</taxon>
        <taxon>Octopodidae</taxon>
        <taxon>Octopus</taxon>
    </lineage>
</organism>
<feature type="non-terminal residue" evidence="1">
    <location>
        <position position="1"/>
    </location>
</feature>
<proteinExistence type="predicted"/>
<accession>A0A0L8HZJ0</accession>
<protein>
    <submittedName>
        <fullName evidence="1">Uncharacterized protein</fullName>
    </submittedName>
</protein>
<dbReference type="AlphaFoldDB" id="A0A0L8HZJ0"/>
<gene>
    <name evidence="1" type="ORF">OCBIM_22001372mg</name>
</gene>